<dbReference type="CDD" id="cd00293">
    <property type="entry name" value="USP-like"/>
    <property type="match status" value="1"/>
</dbReference>
<organism evidence="3 4">
    <name type="scientific">Mucilaginibacter psychrotolerans</name>
    <dbReference type="NCBI Taxonomy" id="1524096"/>
    <lineage>
        <taxon>Bacteria</taxon>
        <taxon>Pseudomonadati</taxon>
        <taxon>Bacteroidota</taxon>
        <taxon>Sphingobacteriia</taxon>
        <taxon>Sphingobacteriales</taxon>
        <taxon>Sphingobacteriaceae</taxon>
        <taxon>Mucilaginibacter</taxon>
    </lineage>
</organism>
<dbReference type="OrthoDB" id="9788959at2"/>
<dbReference type="PRINTS" id="PR01438">
    <property type="entry name" value="UNVRSLSTRESS"/>
</dbReference>
<evidence type="ECO:0000256" key="1">
    <source>
        <dbReference type="ARBA" id="ARBA00008791"/>
    </source>
</evidence>
<dbReference type="PANTHER" id="PTHR46268:SF6">
    <property type="entry name" value="UNIVERSAL STRESS PROTEIN UP12"/>
    <property type="match status" value="1"/>
</dbReference>
<comment type="caution">
    <text evidence="3">The sequence shown here is derived from an EMBL/GenBank/DDBJ whole genome shotgun (WGS) entry which is preliminary data.</text>
</comment>
<evidence type="ECO:0000313" key="4">
    <source>
        <dbReference type="Proteomes" id="UP000297540"/>
    </source>
</evidence>
<dbReference type="RefSeq" id="WP_133230274.1">
    <property type="nucleotide sequence ID" value="NZ_SOZE01000001.1"/>
</dbReference>
<dbReference type="InterPro" id="IPR006015">
    <property type="entry name" value="Universal_stress_UspA"/>
</dbReference>
<dbReference type="Proteomes" id="UP000297540">
    <property type="component" value="Unassembled WGS sequence"/>
</dbReference>
<sequence length="282" mass="31920">MEKILVTTDQSTNSKAAIRFAIKLAKLRKAELIILHVYHLLKPFTWTEHAFAEYGDSFREKTTEELSSFIAGIYHDIDEPEINHQLALVSNIDVVDGVIDYAGKHNCSYICISTRGAGALTKMFGTHTAKLISSSPVPVLCIPSGYHLKELKHVLYASDMTDYENELKKVVDFARPIHATVEMMHIAYPSEFAFDKELVEATLQKKTDYKVTILNPQRDITNALLQDIDHAVKISKPSVLVLFTHQSRSMFEKLFFPSNAEEYSFYGKIPLLTFNKNKASKS</sequence>
<dbReference type="AlphaFoldDB" id="A0A4Y8SQ36"/>
<proteinExistence type="inferred from homology"/>
<dbReference type="Gene3D" id="3.40.50.12370">
    <property type="match status" value="1"/>
</dbReference>
<name>A0A4Y8SQ36_9SPHI</name>
<gene>
    <name evidence="3" type="ORF">E2R66_00390</name>
</gene>
<evidence type="ECO:0000313" key="3">
    <source>
        <dbReference type="EMBL" id="TFF40677.1"/>
    </source>
</evidence>
<accession>A0A4Y8SQ36</accession>
<comment type="similarity">
    <text evidence="1">Belongs to the universal stress protein A family.</text>
</comment>
<dbReference type="PANTHER" id="PTHR46268">
    <property type="entry name" value="STRESS RESPONSE PROTEIN NHAX"/>
    <property type="match status" value="1"/>
</dbReference>
<reference evidence="3 4" key="1">
    <citation type="journal article" date="2017" name="Int. J. Syst. Evol. Microbiol.">
        <title>Mucilaginibacterpsychrotolerans sp. nov., isolated from peatlands.</title>
        <authorList>
            <person name="Deng Y."/>
            <person name="Shen L."/>
            <person name="Xu B."/>
            <person name="Liu Y."/>
            <person name="Gu Z."/>
            <person name="Liu H."/>
            <person name="Zhou Y."/>
        </authorList>
    </citation>
    <scope>NUCLEOTIDE SEQUENCE [LARGE SCALE GENOMIC DNA]</scope>
    <source>
        <strain evidence="3 4">NH7-4</strain>
    </source>
</reference>
<evidence type="ECO:0000259" key="2">
    <source>
        <dbReference type="Pfam" id="PF00582"/>
    </source>
</evidence>
<keyword evidence="4" id="KW-1185">Reference proteome</keyword>
<protein>
    <submittedName>
        <fullName evidence="3">Universal stress protein</fullName>
    </submittedName>
</protein>
<feature type="domain" description="UspA" evidence="2">
    <location>
        <begin position="2"/>
        <end position="143"/>
    </location>
</feature>
<dbReference type="InterPro" id="IPR006016">
    <property type="entry name" value="UspA"/>
</dbReference>
<dbReference type="Pfam" id="PF00582">
    <property type="entry name" value="Usp"/>
    <property type="match status" value="1"/>
</dbReference>
<dbReference type="EMBL" id="SOZE01000001">
    <property type="protein sequence ID" value="TFF40677.1"/>
    <property type="molecule type" value="Genomic_DNA"/>
</dbReference>
<dbReference type="SUPFAM" id="SSF52402">
    <property type="entry name" value="Adenine nucleotide alpha hydrolases-like"/>
    <property type="match status" value="2"/>
</dbReference>